<name>A0A9D5DE32_9CRYT</name>
<dbReference type="InterPro" id="IPR023410">
    <property type="entry name" value="14-3-3_domain"/>
</dbReference>
<dbReference type="PIRSF" id="PIRSF000868">
    <property type="entry name" value="14-3-3"/>
    <property type="match status" value="1"/>
</dbReference>
<dbReference type="PANTHER" id="PTHR18860">
    <property type="entry name" value="14-3-3 PROTEIN"/>
    <property type="match status" value="1"/>
</dbReference>
<sequence length="242" mass="27457">MKLSDGAYKAKLADMVGSYNDVIKVLTASSDFRDNSLILLLAGSLRNRVTSIRGSLKSIKAQEEALRKEKGLSDELAQVVERIKQEFEESIMLESEDVIRIIDDNLLMYATEGTKAFCIKLKGDLMRYRAEILRDEERRQCIRQAVELYEDALERERSFLKSYPSDPLYLATVLNYAILKYDLLNNTEGAMKFVNRAIQAAENSRSGSEAFSENSEKLLKILKDNVAQWEQGSKGLLTSAFF</sequence>
<dbReference type="Pfam" id="PF00244">
    <property type="entry name" value="14-3-3"/>
    <property type="match status" value="1"/>
</dbReference>
<protein>
    <submittedName>
        <fullName evidence="4">14-3-3 protein</fullName>
    </submittedName>
</protein>
<comment type="caution">
    <text evidence="4">The sequence shown here is derived from an EMBL/GenBank/DDBJ whole genome shotgun (WGS) entry which is preliminary data.</text>
</comment>
<dbReference type="InterPro" id="IPR036815">
    <property type="entry name" value="14-3-3_dom_sf"/>
</dbReference>
<feature type="domain" description="14-3-3" evidence="3">
    <location>
        <begin position="4"/>
        <end position="235"/>
    </location>
</feature>
<dbReference type="InterPro" id="IPR000308">
    <property type="entry name" value="14-3-3"/>
</dbReference>
<feature type="site" description="Interaction with phosphoserine on interacting protein" evidence="2">
    <location>
        <position position="127"/>
    </location>
</feature>
<dbReference type="OrthoDB" id="340699at2759"/>
<dbReference type="Proteomes" id="UP001067231">
    <property type="component" value="Unassembled WGS sequence"/>
</dbReference>
<accession>A0A9D5DE32</accession>
<dbReference type="SUPFAM" id="SSF48445">
    <property type="entry name" value="14-3-3 protein"/>
    <property type="match status" value="1"/>
</dbReference>
<dbReference type="EMBL" id="JAPCXC010000158">
    <property type="protein sequence ID" value="KAJ1604333.1"/>
    <property type="molecule type" value="Genomic_DNA"/>
</dbReference>
<proteinExistence type="inferred from homology"/>
<comment type="similarity">
    <text evidence="1">Belongs to the 14-3-3 family.</text>
</comment>
<evidence type="ECO:0000256" key="2">
    <source>
        <dbReference type="PIRSR" id="PIRSR000868-1"/>
    </source>
</evidence>
<dbReference type="Gene3D" id="1.20.190.20">
    <property type="entry name" value="14-3-3 domain"/>
    <property type="match status" value="1"/>
</dbReference>
<gene>
    <name evidence="4" type="ORF">OJ253_3732</name>
</gene>
<evidence type="ECO:0000256" key="1">
    <source>
        <dbReference type="ARBA" id="ARBA00006141"/>
    </source>
</evidence>
<dbReference type="CDD" id="cd08774">
    <property type="entry name" value="14-3-3"/>
    <property type="match status" value="1"/>
</dbReference>
<dbReference type="PRINTS" id="PR00305">
    <property type="entry name" value="1433ZETA"/>
</dbReference>
<evidence type="ECO:0000259" key="3">
    <source>
        <dbReference type="SMART" id="SM00101"/>
    </source>
</evidence>
<feature type="site" description="Interaction with phosphoserine on interacting protein" evidence="2">
    <location>
        <position position="53"/>
    </location>
</feature>
<dbReference type="AlphaFoldDB" id="A0A9D5DE32"/>
<evidence type="ECO:0000313" key="4">
    <source>
        <dbReference type="EMBL" id="KAJ1604333.1"/>
    </source>
</evidence>
<reference evidence="4" key="1">
    <citation type="submission" date="2022-10" db="EMBL/GenBank/DDBJ databases">
        <title>Adaptive evolution leads to modifications in subtelomeric GC content in a zoonotic Cryptosporidium species.</title>
        <authorList>
            <person name="Li J."/>
            <person name="Feng Y."/>
            <person name="Xiao L."/>
        </authorList>
    </citation>
    <scope>NUCLEOTIDE SEQUENCE</scope>
    <source>
        <strain evidence="4">33844</strain>
    </source>
</reference>
<organism evidence="4">
    <name type="scientific">Cryptosporidium canis</name>
    <dbReference type="NCBI Taxonomy" id="195482"/>
    <lineage>
        <taxon>Eukaryota</taxon>
        <taxon>Sar</taxon>
        <taxon>Alveolata</taxon>
        <taxon>Apicomplexa</taxon>
        <taxon>Conoidasida</taxon>
        <taxon>Coccidia</taxon>
        <taxon>Eucoccidiorida</taxon>
        <taxon>Eimeriorina</taxon>
        <taxon>Cryptosporidiidae</taxon>
        <taxon>Cryptosporidium</taxon>
    </lineage>
</organism>
<dbReference type="SMART" id="SM00101">
    <property type="entry name" value="14_3_3"/>
    <property type="match status" value="1"/>
</dbReference>